<dbReference type="SUPFAM" id="SSF56281">
    <property type="entry name" value="Metallo-hydrolase/oxidoreductase"/>
    <property type="match status" value="1"/>
</dbReference>
<dbReference type="PANTHER" id="PTHR28283">
    <property type="entry name" value="3',5'-CYCLIC-NUCLEOTIDE PHOSPHODIESTERASE 1"/>
    <property type="match status" value="1"/>
</dbReference>
<dbReference type="PIRSF" id="PIRSF000962">
    <property type="entry name" value="Cyc_nuc_PDEase"/>
    <property type="match status" value="1"/>
</dbReference>
<dbReference type="InterPro" id="IPR000396">
    <property type="entry name" value="Pdiesterase2"/>
</dbReference>
<dbReference type="GO" id="GO:0047555">
    <property type="term" value="F:3',5'-cyclic-GMP phosphodiesterase activity"/>
    <property type="evidence" value="ECO:0007669"/>
    <property type="project" value="TreeGrafter"/>
</dbReference>
<evidence type="ECO:0000256" key="1">
    <source>
        <dbReference type="PIRNR" id="PIRNR000962"/>
    </source>
</evidence>
<dbReference type="GO" id="GO:1902660">
    <property type="term" value="P:negative regulation of glucose mediated signaling pathway"/>
    <property type="evidence" value="ECO:0007669"/>
    <property type="project" value="TreeGrafter"/>
</dbReference>
<keyword evidence="1" id="KW-0114">cAMP</keyword>
<comment type="similarity">
    <text evidence="1">Belongs to the cyclic nucleotide phosphodiesterase class-II family.</text>
</comment>
<keyword evidence="1" id="KW-0378">Hydrolase</keyword>
<dbReference type="AlphaFoldDB" id="A0A4C2E7Q0"/>
<protein>
    <submittedName>
        <fullName evidence="2">3',5'-cyclic-nucleotide phosphodiesterase pde1</fullName>
    </submittedName>
</protein>
<dbReference type="EMBL" id="BIMX01000016">
    <property type="protein sequence ID" value="GCF00251.1"/>
    <property type="molecule type" value="Genomic_DNA"/>
</dbReference>
<sequence>MASFEVTVLGASGGPDVGATQCFLIRPFGWRGLESVCIDGGAGSTQIAKMLAGETRNGLTESFYERDYEPVNRFFDSNAPVRQGLSDSTLHALNNSPRITSYRVAQVYESIKGYYVTHPHLDHIAAMVIDSPLIFNSQIPMNKTIWGLPFTTDALKRFIFNDSVWPNLIHSGGQRLKTEALADQVTTTNSTFTNFEVTPFRVSHGLAAHHPREKISSTVYLFRDKITDHCIIICGDLEPDSDEPLLSKLWSYMASNIPLHKIKAIIIECSSPMTIKELYGHMSPARLAKELSHLQRTYGYKQRPDMNVIITHVKNYCSPKDPRLVILDEVRQESQKLGLQGIRFSIAIKGYTFYL</sequence>
<dbReference type="CDD" id="cd07735">
    <property type="entry name" value="class_II_PDE_MBL-fold"/>
    <property type="match status" value="1"/>
</dbReference>
<keyword evidence="3" id="KW-1185">Reference proteome</keyword>
<dbReference type="Gene3D" id="3.60.15.10">
    <property type="entry name" value="Ribonuclease Z/Hydroxyacylglutathione hydrolase-like"/>
    <property type="match status" value="1"/>
</dbReference>
<gene>
    <name evidence="2" type="primary">PDE1</name>
    <name evidence="2" type="ORF">ZYGM_003066</name>
</gene>
<evidence type="ECO:0000313" key="2">
    <source>
        <dbReference type="EMBL" id="GCF00251.1"/>
    </source>
</evidence>
<dbReference type="PANTHER" id="PTHR28283:SF1">
    <property type="entry name" value="3',5'-CYCLIC-NUCLEOTIDE PHOSPHODIESTERASE 1"/>
    <property type="match status" value="1"/>
</dbReference>
<name>A0A4C2E7Q0_9SACH</name>
<evidence type="ECO:0000313" key="3">
    <source>
        <dbReference type="Proteomes" id="UP000301737"/>
    </source>
</evidence>
<comment type="caution">
    <text evidence="2">The sequence shown here is derived from an EMBL/GenBank/DDBJ whole genome shotgun (WGS) entry which is preliminary data.</text>
</comment>
<dbReference type="Pfam" id="PF02112">
    <property type="entry name" value="PDEase_II"/>
    <property type="match status" value="1"/>
</dbReference>
<organism evidence="2 3">
    <name type="scientific">Zygosaccharomyces mellis</name>
    <dbReference type="NCBI Taxonomy" id="42258"/>
    <lineage>
        <taxon>Eukaryota</taxon>
        <taxon>Fungi</taxon>
        <taxon>Dikarya</taxon>
        <taxon>Ascomycota</taxon>
        <taxon>Saccharomycotina</taxon>
        <taxon>Saccharomycetes</taxon>
        <taxon>Saccharomycetales</taxon>
        <taxon>Saccharomycetaceae</taxon>
        <taxon>Zygosaccharomyces</taxon>
    </lineage>
</organism>
<accession>A0A4C2E7Q0</accession>
<dbReference type="GO" id="GO:0004115">
    <property type="term" value="F:3',5'-cyclic-AMP phosphodiesterase activity"/>
    <property type="evidence" value="ECO:0007669"/>
    <property type="project" value="UniProtKB-UniRule"/>
</dbReference>
<dbReference type="PRINTS" id="PR00388">
    <property type="entry name" value="PDIESTERASE2"/>
</dbReference>
<reference evidence="2 3" key="1">
    <citation type="submission" date="2019-01" db="EMBL/GenBank/DDBJ databases">
        <title>Draft Genome Sequencing of Zygosaccharomyces mellis Ca-7.</title>
        <authorList>
            <person name="Shiwa Y."/>
            <person name="Kanesaki Y."/>
            <person name="Ishige T."/>
            <person name="Mura K."/>
            <person name="Hori T."/>
            <person name="Tamura T."/>
        </authorList>
    </citation>
    <scope>NUCLEOTIDE SEQUENCE [LARGE SCALE GENOMIC DNA]</scope>
    <source>
        <strain evidence="2 3">Ca-7</strain>
    </source>
</reference>
<dbReference type="InterPro" id="IPR036866">
    <property type="entry name" value="RibonucZ/Hydroxyglut_hydro"/>
</dbReference>
<dbReference type="GO" id="GO:0006198">
    <property type="term" value="P:cAMP catabolic process"/>
    <property type="evidence" value="ECO:0007669"/>
    <property type="project" value="UniProtKB-UniRule"/>
</dbReference>
<dbReference type="Proteomes" id="UP000301737">
    <property type="component" value="Unassembled WGS sequence"/>
</dbReference>
<dbReference type="OrthoDB" id="258495at2759"/>
<proteinExistence type="inferred from homology"/>